<gene>
    <name evidence="2" type="ORF">AZE42_02284</name>
</gene>
<sequence length="403" mass="45737">MSHALQGIGAMPGPNSSKAPLFNGETSELLEFFELFEDLASTYGLTSADKSKCLVRYVDLPTKRFWITLTGYESRDYGVFKQNILDQYPGASKGQHYTVRDLERIVVNQADSDIHTETELVHYYRQFRAIAVWLVMNEKISVCDRDKYFWQGLPARARRQILQRLELRDPNFNRNEPADFEKVLEAGRHVFSDEAFDAEFNDPITLRIKSIRDRRIPTSATVNSRAHNRASYDSDDEDELRDAPREVQTRTVRFGSPEPPIPSIQKSTLDEVDTLARQMHGLDIADVTYSSCYTRLVCLAPAAAQAWAPPRTRQLSANVSPVTPTHAAPAQSFNNDFLCYFCGQQHLIRNCPTAADYIRTGLVVRENRFYTYADGSRIYRRGNETIQQVVDRLGANATPAPPA</sequence>
<keyword evidence="3" id="KW-1185">Reference proteome</keyword>
<name>A0A1J8PVZ3_9AGAM</name>
<dbReference type="Proteomes" id="UP000183567">
    <property type="component" value="Unassembled WGS sequence"/>
</dbReference>
<protein>
    <recommendedName>
        <fullName evidence="4">CCHC-type domain-containing protein</fullName>
    </recommendedName>
</protein>
<organism evidence="2 3">
    <name type="scientific">Rhizopogon vesiculosus</name>
    <dbReference type="NCBI Taxonomy" id="180088"/>
    <lineage>
        <taxon>Eukaryota</taxon>
        <taxon>Fungi</taxon>
        <taxon>Dikarya</taxon>
        <taxon>Basidiomycota</taxon>
        <taxon>Agaricomycotina</taxon>
        <taxon>Agaricomycetes</taxon>
        <taxon>Agaricomycetidae</taxon>
        <taxon>Boletales</taxon>
        <taxon>Suillineae</taxon>
        <taxon>Rhizopogonaceae</taxon>
        <taxon>Rhizopogon</taxon>
    </lineage>
</organism>
<accession>A0A1J8PVZ3</accession>
<evidence type="ECO:0000313" key="2">
    <source>
        <dbReference type="EMBL" id="OJA13438.1"/>
    </source>
</evidence>
<evidence type="ECO:0000313" key="3">
    <source>
        <dbReference type="Proteomes" id="UP000183567"/>
    </source>
</evidence>
<evidence type="ECO:0008006" key="4">
    <source>
        <dbReference type="Google" id="ProtNLM"/>
    </source>
</evidence>
<evidence type="ECO:0000256" key="1">
    <source>
        <dbReference type="SAM" id="MobiDB-lite"/>
    </source>
</evidence>
<dbReference type="EMBL" id="LVVM01004154">
    <property type="protein sequence ID" value="OJA13438.1"/>
    <property type="molecule type" value="Genomic_DNA"/>
</dbReference>
<dbReference type="AlphaFoldDB" id="A0A1J8PVZ3"/>
<reference evidence="2 3" key="1">
    <citation type="submission" date="2016-03" db="EMBL/GenBank/DDBJ databases">
        <title>Comparative genomics of the ectomycorrhizal sister species Rhizopogon vinicolor and Rhizopogon vesiculosus (Basidiomycota: Boletales) reveals a divergence of the mating type B locus.</title>
        <authorList>
            <person name="Mujic A.B."/>
            <person name="Kuo A."/>
            <person name="Tritt A."/>
            <person name="Lipzen A."/>
            <person name="Chen C."/>
            <person name="Johnson J."/>
            <person name="Sharma A."/>
            <person name="Barry K."/>
            <person name="Grigoriev I.V."/>
            <person name="Spatafora J.W."/>
        </authorList>
    </citation>
    <scope>NUCLEOTIDE SEQUENCE [LARGE SCALE GENOMIC DNA]</scope>
    <source>
        <strain evidence="2 3">AM-OR11-056</strain>
    </source>
</reference>
<comment type="caution">
    <text evidence="2">The sequence shown here is derived from an EMBL/GenBank/DDBJ whole genome shotgun (WGS) entry which is preliminary data.</text>
</comment>
<dbReference type="OrthoDB" id="3257444at2759"/>
<proteinExistence type="predicted"/>
<feature type="region of interest" description="Disordered" evidence="1">
    <location>
        <begin position="218"/>
        <end position="247"/>
    </location>
</feature>